<name>A0A0G1WFY0_9BACT</name>
<reference evidence="1 2" key="1">
    <citation type="journal article" date="2015" name="Nature">
        <title>rRNA introns, odd ribosomes, and small enigmatic genomes across a large radiation of phyla.</title>
        <authorList>
            <person name="Brown C.T."/>
            <person name="Hug L.A."/>
            <person name="Thomas B.C."/>
            <person name="Sharon I."/>
            <person name="Castelle C.J."/>
            <person name="Singh A."/>
            <person name="Wilkins M.J."/>
            <person name="Williams K.H."/>
            <person name="Banfield J.F."/>
        </authorList>
    </citation>
    <scope>NUCLEOTIDE SEQUENCE [LARGE SCALE GENOMIC DNA]</scope>
</reference>
<evidence type="ECO:0000313" key="1">
    <source>
        <dbReference type="EMBL" id="KKU89233.1"/>
    </source>
</evidence>
<dbReference type="InterPro" id="IPR035069">
    <property type="entry name" value="TTHA1013/TTHA0281-like"/>
</dbReference>
<dbReference type="SUPFAM" id="SSF143100">
    <property type="entry name" value="TTHA1013/TTHA0281-like"/>
    <property type="match status" value="1"/>
</dbReference>
<accession>A0A0G1WFY0</accession>
<dbReference type="InterPro" id="IPR049389">
    <property type="entry name" value="TTHA0281-like"/>
</dbReference>
<dbReference type="Pfam" id="PF21748">
    <property type="entry name" value="UPF0150"/>
    <property type="match status" value="1"/>
</dbReference>
<proteinExistence type="predicted"/>
<gene>
    <name evidence="1" type="ORF">UY20_C0015G0005</name>
</gene>
<sequence length="82" mass="9508">MLNDFIQKNLAKAKYKLLSDNTYFGEIPGLKGVWASAENLELCRKELEEVLEDWLFLKLRAKEKIAGFVVYSDQRRLVKNAS</sequence>
<dbReference type="EMBL" id="LCPC01000015">
    <property type="protein sequence ID" value="KKU89233.1"/>
    <property type="molecule type" value="Genomic_DNA"/>
</dbReference>
<evidence type="ECO:0008006" key="3">
    <source>
        <dbReference type="Google" id="ProtNLM"/>
    </source>
</evidence>
<comment type="caution">
    <text evidence="1">The sequence shown here is derived from an EMBL/GenBank/DDBJ whole genome shotgun (WGS) entry which is preliminary data.</text>
</comment>
<dbReference type="Proteomes" id="UP000034403">
    <property type="component" value="Unassembled WGS sequence"/>
</dbReference>
<dbReference type="Gene3D" id="3.30.160.250">
    <property type="match status" value="1"/>
</dbReference>
<protein>
    <recommendedName>
        <fullName evidence="3">HicB family protein</fullName>
    </recommendedName>
</protein>
<organism evidence="1 2">
    <name type="scientific">Candidatus Yanofskybacteria bacterium GW2011_GWA1_48_10</name>
    <dbReference type="NCBI Taxonomy" id="1619022"/>
    <lineage>
        <taxon>Bacteria</taxon>
        <taxon>Candidatus Yanofskyibacteriota</taxon>
    </lineage>
</organism>
<dbReference type="AlphaFoldDB" id="A0A0G1WFY0"/>
<evidence type="ECO:0000313" key="2">
    <source>
        <dbReference type="Proteomes" id="UP000034403"/>
    </source>
</evidence>